<feature type="transmembrane region" description="Helical" evidence="1">
    <location>
        <begin position="145"/>
        <end position="164"/>
    </location>
</feature>
<gene>
    <name evidence="2" type="ordered locus">NAMH_0214</name>
</gene>
<feature type="transmembrane region" description="Helical" evidence="1">
    <location>
        <begin position="221"/>
        <end position="241"/>
    </location>
</feature>
<protein>
    <recommendedName>
        <fullName evidence="4">General glycosylation pathway protein</fullName>
    </recommendedName>
</protein>
<dbReference type="CDD" id="cd18773">
    <property type="entry name" value="PDC1_HK_sensor"/>
    <property type="match status" value="1"/>
</dbReference>
<dbReference type="eggNOG" id="ENOG502ZAF9">
    <property type="taxonomic scope" value="Bacteria"/>
</dbReference>
<proteinExistence type="predicted"/>
<dbReference type="OrthoDB" id="5365321at2"/>
<keyword evidence="1" id="KW-1133">Transmembrane helix</keyword>
<dbReference type="EMBL" id="CP001279">
    <property type="protein sequence ID" value="ACM92790.1"/>
    <property type="molecule type" value="Genomic_DNA"/>
</dbReference>
<dbReference type="STRING" id="598659.NAMH_0214"/>
<evidence type="ECO:0000256" key="1">
    <source>
        <dbReference type="SAM" id="Phobius"/>
    </source>
</evidence>
<organism evidence="2 3">
    <name type="scientific">Nautilia profundicola (strain ATCC BAA-1463 / DSM 18972 / AmH)</name>
    <dbReference type="NCBI Taxonomy" id="598659"/>
    <lineage>
        <taxon>Bacteria</taxon>
        <taxon>Pseudomonadati</taxon>
        <taxon>Campylobacterota</taxon>
        <taxon>Epsilonproteobacteria</taxon>
        <taxon>Nautiliales</taxon>
        <taxon>Nautiliaceae</taxon>
        <taxon>Nautilia</taxon>
    </lineage>
</organism>
<feature type="transmembrane region" description="Helical" evidence="1">
    <location>
        <begin position="253"/>
        <end position="272"/>
    </location>
</feature>
<sequence length="289" mass="33790">MNELLEIYEKNRGFIEDFLKDTILNNTSNLLNEQNLKNLFNYFKSLELVYIVDNNTKIQISPNIYRNKTDINEKNKSRSYLFRKIDIEKSLMSPPYKSSATGSICITLAIPQKDKTLFLDFNLKKLLERLKLLETHTLFDSITKLFYALSGFFMMFLSFAILIYSCYEILKHGEITIMSFFKPIIYITIAIAIFDLSKTLLEQEVFFKSYKKDENIEKKTFVKFIISILIALSIEALMLVFKISLNNISLMSNAFWLFAGISLMMGTLTFFIKNSKKFYVSHQESTLFN</sequence>
<reference evidence="2 3" key="1">
    <citation type="journal article" date="2009" name="PLoS Genet.">
        <title>Adaptations to submarine hydrothermal environments exemplified by the genome of Nautilia profundicola.</title>
        <authorList>
            <person name="Campbell B.J."/>
            <person name="Smith J.L."/>
            <person name="Hanson T.E."/>
            <person name="Klotz M.G."/>
            <person name="Stein L.Y."/>
            <person name="Lee C.K."/>
            <person name="Wu D."/>
            <person name="Robinson J.M."/>
            <person name="Khouri H.M."/>
            <person name="Eisen J.A."/>
            <person name="Cary S.C."/>
        </authorList>
    </citation>
    <scope>NUCLEOTIDE SEQUENCE [LARGE SCALE GENOMIC DNA]</scope>
    <source>
        <strain evidence="3">ATCC BAA-1463 / DSM 18972 / AmH</strain>
    </source>
</reference>
<keyword evidence="1" id="KW-0812">Transmembrane</keyword>
<dbReference type="KEGG" id="nam:NAMH_0214"/>
<dbReference type="RefSeq" id="WP_015901842.1">
    <property type="nucleotide sequence ID" value="NC_012115.1"/>
</dbReference>
<feature type="transmembrane region" description="Helical" evidence="1">
    <location>
        <begin position="184"/>
        <end position="201"/>
    </location>
</feature>
<evidence type="ECO:0000313" key="2">
    <source>
        <dbReference type="EMBL" id="ACM92790.1"/>
    </source>
</evidence>
<dbReference type="HOGENOM" id="CLU_076079_0_0_7"/>
<dbReference type="AlphaFoldDB" id="B9L7N0"/>
<dbReference type="Gene3D" id="3.30.450.20">
    <property type="entry name" value="PAS domain"/>
    <property type="match status" value="1"/>
</dbReference>
<dbReference type="InterPro" id="IPR029151">
    <property type="entry name" value="Sensor-like_sf"/>
</dbReference>
<evidence type="ECO:0008006" key="4">
    <source>
        <dbReference type="Google" id="ProtNLM"/>
    </source>
</evidence>
<name>B9L7N0_NAUPA</name>
<dbReference type="SUPFAM" id="SSF103190">
    <property type="entry name" value="Sensory domain-like"/>
    <property type="match status" value="1"/>
</dbReference>
<accession>B9L7N0</accession>
<dbReference type="Proteomes" id="UP000000448">
    <property type="component" value="Chromosome"/>
</dbReference>
<keyword evidence="3" id="KW-1185">Reference proteome</keyword>
<keyword evidence="1" id="KW-0472">Membrane</keyword>
<evidence type="ECO:0000313" key="3">
    <source>
        <dbReference type="Proteomes" id="UP000000448"/>
    </source>
</evidence>